<keyword evidence="1" id="KW-1133">Transmembrane helix</keyword>
<dbReference type="KEGG" id="cpoy:GP475_06935"/>
<dbReference type="AlphaFoldDB" id="A0A7H0SPC2"/>
<accession>A0A7H0SPC2</accession>
<dbReference type="Proteomes" id="UP000516320">
    <property type="component" value="Chromosome"/>
</dbReference>
<keyword evidence="1" id="KW-0472">Membrane</keyword>
<name>A0A7H0SPC2_9CORY</name>
<feature type="transmembrane region" description="Helical" evidence="1">
    <location>
        <begin position="12"/>
        <end position="44"/>
    </location>
</feature>
<dbReference type="EMBL" id="CP046884">
    <property type="protein sequence ID" value="QNQ90397.1"/>
    <property type="molecule type" value="Genomic_DNA"/>
</dbReference>
<organism evidence="2 3">
    <name type="scientific">Corynebacterium poyangense</name>
    <dbReference type="NCBI Taxonomy" id="2684405"/>
    <lineage>
        <taxon>Bacteria</taxon>
        <taxon>Bacillati</taxon>
        <taxon>Actinomycetota</taxon>
        <taxon>Actinomycetes</taxon>
        <taxon>Mycobacteriales</taxon>
        <taxon>Corynebacteriaceae</taxon>
        <taxon>Corynebacterium</taxon>
    </lineage>
</organism>
<protein>
    <submittedName>
        <fullName evidence="2">Uncharacterized protein</fullName>
    </submittedName>
</protein>
<reference evidence="2 3" key="1">
    <citation type="submission" date="2019-12" db="EMBL/GenBank/DDBJ databases">
        <title>Corynebacterium sp. nov., isolated from feces of the Anser Albifrons in China.</title>
        <authorList>
            <person name="Liu Q."/>
        </authorList>
    </citation>
    <scope>NUCLEOTIDE SEQUENCE [LARGE SCALE GENOMIC DNA]</scope>
    <source>
        <strain evidence="2 3">4H37-19</strain>
    </source>
</reference>
<keyword evidence="1" id="KW-0812">Transmembrane</keyword>
<evidence type="ECO:0000256" key="1">
    <source>
        <dbReference type="SAM" id="Phobius"/>
    </source>
</evidence>
<gene>
    <name evidence="2" type="ORF">GP475_06935</name>
</gene>
<keyword evidence="3" id="KW-1185">Reference proteome</keyword>
<evidence type="ECO:0000313" key="3">
    <source>
        <dbReference type="Proteomes" id="UP000516320"/>
    </source>
</evidence>
<sequence>MRISKLLVVGALIFCCLVIGSFLQISLVALFVIVPVACLGWLVFRQDPDTAESESLRQSIAASSQDIRDILDAYDRFCYSPDADSLTERTLHYPALADKKCRIKEIRIFHQQAERSRRFLRRLENQLSTKCTLSHLERLLALTDHRCQELSQAWHKAKQVAKTYGVNY</sequence>
<evidence type="ECO:0000313" key="2">
    <source>
        <dbReference type="EMBL" id="QNQ90397.1"/>
    </source>
</evidence>
<dbReference type="RefSeq" id="WP_187973713.1">
    <property type="nucleotide sequence ID" value="NZ_CP046884.1"/>
</dbReference>
<proteinExistence type="predicted"/>